<evidence type="ECO:0000256" key="2">
    <source>
        <dbReference type="ARBA" id="ARBA00005752"/>
    </source>
</evidence>
<proteinExistence type="inferred from homology"/>
<dbReference type="Gene3D" id="3.40.50.620">
    <property type="entry name" value="HUPs"/>
    <property type="match status" value="1"/>
</dbReference>
<evidence type="ECO:0000256" key="3">
    <source>
        <dbReference type="ARBA" id="ARBA00012737"/>
    </source>
</evidence>
<gene>
    <name evidence="6" type="ORF">ACFPIE_03370</name>
</gene>
<dbReference type="EC" id="6.3.5.4" evidence="3"/>
<feature type="domain" description="Asparagine synthetase" evidence="5">
    <location>
        <begin position="220"/>
        <end position="576"/>
    </location>
</feature>
<comment type="similarity">
    <text evidence="2">Belongs to the asparagine synthetase family.</text>
</comment>
<dbReference type="InterPro" id="IPR051786">
    <property type="entry name" value="ASN_synthetase/amidase"/>
</dbReference>
<comment type="caution">
    <text evidence="6">The sequence shown here is derived from an EMBL/GenBank/DDBJ whole genome shotgun (WGS) entry which is preliminary data.</text>
</comment>
<dbReference type="SUPFAM" id="SSF56235">
    <property type="entry name" value="N-terminal nucleophile aminohydrolases (Ntn hydrolases)"/>
    <property type="match status" value="1"/>
</dbReference>
<comment type="catalytic activity">
    <reaction evidence="4">
        <text>L-aspartate + L-glutamine + ATP + H2O = L-asparagine + L-glutamate + AMP + diphosphate + H(+)</text>
        <dbReference type="Rhea" id="RHEA:12228"/>
        <dbReference type="ChEBI" id="CHEBI:15377"/>
        <dbReference type="ChEBI" id="CHEBI:15378"/>
        <dbReference type="ChEBI" id="CHEBI:29985"/>
        <dbReference type="ChEBI" id="CHEBI:29991"/>
        <dbReference type="ChEBI" id="CHEBI:30616"/>
        <dbReference type="ChEBI" id="CHEBI:33019"/>
        <dbReference type="ChEBI" id="CHEBI:58048"/>
        <dbReference type="ChEBI" id="CHEBI:58359"/>
        <dbReference type="ChEBI" id="CHEBI:456215"/>
        <dbReference type="EC" id="6.3.5.4"/>
    </reaction>
</comment>
<dbReference type="InterPro" id="IPR001962">
    <property type="entry name" value="Asn_synthase"/>
</dbReference>
<reference evidence="7" key="1">
    <citation type="journal article" date="2019" name="Int. J. Syst. Evol. Microbiol.">
        <title>The Global Catalogue of Microorganisms (GCM) 10K type strain sequencing project: providing services to taxonomists for standard genome sequencing and annotation.</title>
        <authorList>
            <consortium name="The Broad Institute Genomics Platform"/>
            <consortium name="The Broad Institute Genome Sequencing Center for Infectious Disease"/>
            <person name="Wu L."/>
            <person name="Ma J."/>
        </authorList>
    </citation>
    <scope>NUCLEOTIDE SEQUENCE [LARGE SCALE GENOMIC DNA]</scope>
    <source>
        <strain evidence="7">JCM 12125</strain>
    </source>
</reference>
<dbReference type="Proteomes" id="UP001596152">
    <property type="component" value="Unassembled WGS sequence"/>
</dbReference>
<dbReference type="EMBL" id="JBHSLF010000006">
    <property type="protein sequence ID" value="MFC5342939.1"/>
    <property type="molecule type" value="Genomic_DNA"/>
</dbReference>
<evidence type="ECO:0000256" key="1">
    <source>
        <dbReference type="ARBA" id="ARBA00005187"/>
    </source>
</evidence>
<comment type="pathway">
    <text evidence="1">Amino-acid biosynthesis; L-asparagine biosynthesis; L-asparagine from L-aspartate (L-Gln route): step 1/1.</text>
</comment>
<dbReference type="PANTHER" id="PTHR43284">
    <property type="entry name" value="ASPARAGINE SYNTHETASE (GLUTAMINE-HYDROLYZING)"/>
    <property type="match status" value="1"/>
</dbReference>
<keyword evidence="7" id="KW-1185">Reference proteome</keyword>
<sequence>MTADYVIFFARDAAWAERAAAFVEQNSSLSTVVRNRRLIVLVGPDTGRIVMRGSGSAVIGSLFTREAKPTRVVDIDDRRAGEIVASRGHLLVSEYWGGYVAVIGDQDAEVFRVIRDPSAEMPCWYLDRPEGIVVGSDVESLLAAGSVEPEINWSYLTQVLLGRNMPSIDTGLVGVRELLAGHELVLDHTPSRVRPCWSPWEHAAGERSISPSIAEQAEQVRETVVGCVGASASRFDHVLLSVSGGLDSSIVAAALSEADRSFSCFTQSTRDAAGDERGYARLLAENLGVKLTEVFFEPGRIDVQTSHTAHLPRPVGHKLGQETIRAAREIGLADRAGGYFSGVGGDNVFCSIRSASAIADRAIVEGWGVGVLKSLLDVCELTDCSVWDAAGRAWGKYAARDRSYPRRRITRYMSSAAITETGEWARHPWLDAPRALPGKMFHVALCLIPQNLLGAWPRDLAYCPPLLAQPIVERCLGIPTWRWCDAGADRAVARLAFADLLPPKIIKRKLKGTPSAASVEVFETNRPLLREALVEGHLTRMGIIDRHAVEKALSDPRATPEAYNRVMQFADVEAWTRSWIFRRPALQWPA</sequence>
<evidence type="ECO:0000313" key="6">
    <source>
        <dbReference type="EMBL" id="MFC5342939.1"/>
    </source>
</evidence>
<dbReference type="InterPro" id="IPR014729">
    <property type="entry name" value="Rossmann-like_a/b/a_fold"/>
</dbReference>
<accession>A0ABW0FNX7</accession>
<evidence type="ECO:0000259" key="5">
    <source>
        <dbReference type="Pfam" id="PF00733"/>
    </source>
</evidence>
<dbReference type="PIRSF" id="PIRSF001589">
    <property type="entry name" value="Asn_synthetase_glu-h"/>
    <property type="match status" value="1"/>
</dbReference>
<protein>
    <recommendedName>
        <fullName evidence="3">asparagine synthase (glutamine-hydrolyzing)</fullName>
        <ecNumber evidence="3">6.3.5.4</ecNumber>
    </recommendedName>
</protein>
<dbReference type="InterPro" id="IPR006426">
    <property type="entry name" value="Asn_synth_AEB"/>
</dbReference>
<evidence type="ECO:0000256" key="4">
    <source>
        <dbReference type="ARBA" id="ARBA00048741"/>
    </source>
</evidence>
<dbReference type="RefSeq" id="WP_374039534.1">
    <property type="nucleotide sequence ID" value="NZ_CP169083.1"/>
</dbReference>
<name>A0ABW0FNX7_9CAUL</name>
<evidence type="ECO:0000313" key="7">
    <source>
        <dbReference type="Proteomes" id="UP001596152"/>
    </source>
</evidence>
<dbReference type="InterPro" id="IPR029055">
    <property type="entry name" value="Ntn_hydrolases_N"/>
</dbReference>
<dbReference type="Gene3D" id="3.60.20.10">
    <property type="entry name" value="Glutamine Phosphoribosylpyrophosphate, subunit 1, domain 1"/>
    <property type="match status" value="1"/>
</dbReference>
<dbReference type="Pfam" id="PF00733">
    <property type="entry name" value="Asn_synthase"/>
    <property type="match status" value="1"/>
</dbReference>
<dbReference type="SUPFAM" id="SSF52402">
    <property type="entry name" value="Adenine nucleotide alpha hydrolases-like"/>
    <property type="match status" value="1"/>
</dbReference>
<dbReference type="PANTHER" id="PTHR43284:SF1">
    <property type="entry name" value="ASPARAGINE SYNTHETASE"/>
    <property type="match status" value="1"/>
</dbReference>
<organism evidence="6 7">
    <name type="scientific">Brevundimonas staleyi</name>
    <dbReference type="NCBI Taxonomy" id="74326"/>
    <lineage>
        <taxon>Bacteria</taxon>
        <taxon>Pseudomonadati</taxon>
        <taxon>Pseudomonadota</taxon>
        <taxon>Alphaproteobacteria</taxon>
        <taxon>Caulobacterales</taxon>
        <taxon>Caulobacteraceae</taxon>
        <taxon>Brevundimonas</taxon>
    </lineage>
</organism>